<proteinExistence type="inferred from homology"/>
<evidence type="ECO:0000313" key="8">
    <source>
        <dbReference type="Proteomes" id="UP000026714"/>
    </source>
</evidence>
<dbReference type="InterPro" id="IPR027303">
    <property type="entry name" value="Gln_synth_gly_rich_site"/>
</dbReference>
<dbReference type="InterPro" id="IPR014746">
    <property type="entry name" value="Gln_synth/guanido_kin_cat_dom"/>
</dbReference>
<dbReference type="PROSITE" id="PS51987">
    <property type="entry name" value="GS_CATALYTIC"/>
    <property type="match status" value="1"/>
</dbReference>
<comment type="similarity">
    <text evidence="4 5">Belongs to the glutamine synthetase family.</text>
</comment>
<dbReference type="AlphaFoldDB" id="A0A059KMN8"/>
<keyword evidence="3" id="KW-0460">Magnesium</keyword>
<dbReference type="EMBL" id="AZRA01000041">
    <property type="protein sequence ID" value="KDB52747.1"/>
    <property type="molecule type" value="Genomic_DNA"/>
</dbReference>
<evidence type="ECO:0000256" key="4">
    <source>
        <dbReference type="PROSITE-ProRule" id="PRU01331"/>
    </source>
</evidence>
<dbReference type="GO" id="GO:0006542">
    <property type="term" value="P:glutamine biosynthetic process"/>
    <property type="evidence" value="ECO:0007669"/>
    <property type="project" value="TreeGrafter"/>
</dbReference>
<keyword evidence="2" id="KW-0436">Ligase</keyword>
<dbReference type="PANTHER" id="PTHR43785">
    <property type="entry name" value="GAMMA-GLUTAMYLPUTRESCINE SYNTHETASE"/>
    <property type="match status" value="1"/>
</dbReference>
<dbReference type="eggNOG" id="COG0174">
    <property type="taxonomic scope" value="Bacteria"/>
</dbReference>
<dbReference type="InterPro" id="IPR008146">
    <property type="entry name" value="Gln_synth_cat_dom"/>
</dbReference>
<comment type="caution">
    <text evidence="7">The sequence shown here is derived from an EMBL/GenBank/DDBJ whole genome shotgun (WGS) entry which is preliminary data.</text>
</comment>
<evidence type="ECO:0000313" key="7">
    <source>
        <dbReference type="EMBL" id="KDB52747.1"/>
    </source>
</evidence>
<evidence type="ECO:0000259" key="6">
    <source>
        <dbReference type="PROSITE" id="PS51987"/>
    </source>
</evidence>
<dbReference type="SUPFAM" id="SSF55931">
    <property type="entry name" value="Glutamine synthetase/guanido kinase"/>
    <property type="match status" value="1"/>
</dbReference>
<evidence type="ECO:0000256" key="5">
    <source>
        <dbReference type="RuleBase" id="RU000384"/>
    </source>
</evidence>
<dbReference type="PROSITE" id="PS00181">
    <property type="entry name" value="GLNA_ATP"/>
    <property type="match status" value="1"/>
</dbReference>
<dbReference type="Pfam" id="PF00120">
    <property type="entry name" value="Gln-synt_C"/>
    <property type="match status" value="1"/>
</dbReference>
<evidence type="ECO:0000256" key="2">
    <source>
        <dbReference type="ARBA" id="ARBA00022598"/>
    </source>
</evidence>
<sequence length="448" mass="47524">MSTAHALPDGTRSVECAVADFTSVARGKIVARADFDAMGGCRLPSVVLGVTLTGGEPDAVFGPILPEDYRDLQLVPDLATAVAVPGRGDRVSVICEPAGALPRPGRAALDASALSPRAALRRVLARLAAAGLRATVAPELEFFLVERTPDGGLRPAGVPGGAGGREHALEIASLERTAMFAPYFDALFDACAAQRIPVTGHGHESAPGQYEVNFAPGEPLAMADAVWRFKRLARETAVRHGFLASFIAKPFADHPGTGMHWHASLQHAHGPHAGLNAFVDAQGRDRPQLAHFIGGLQAHAPAAMALLAPWAHSFERLRRSDASPTDARWGDDDRAVAFRLPASSPANRRIEHRLPGGDASPYLTLASMLGTGLLGLQGALPRQDTGPALPRKAQDALDALHASAALRELLGEVLVDLFVAQRRHELGERAALADPHRDWDLRHLVEQA</sequence>
<reference evidence="7 8" key="1">
    <citation type="journal article" date="2014" name="FEMS Microbiol. Ecol.">
        <title>Sphaerotilus natans encrusted with nanoball-shaped Fe(III) oxide minerals formed by nitrate-reducing mixotrophic Fe(II) oxidation.</title>
        <authorList>
            <person name="Park S."/>
            <person name="Kim D.H."/>
            <person name="Lee J.H."/>
            <person name="Hur H.G."/>
        </authorList>
    </citation>
    <scope>NUCLEOTIDE SEQUENCE [LARGE SCALE GENOMIC DNA]</scope>
    <source>
        <strain evidence="7 8">DSM 6575</strain>
    </source>
</reference>
<evidence type="ECO:0000256" key="1">
    <source>
        <dbReference type="ARBA" id="ARBA00001946"/>
    </source>
</evidence>
<dbReference type="GO" id="GO:0006598">
    <property type="term" value="P:polyamine catabolic process"/>
    <property type="evidence" value="ECO:0007669"/>
    <property type="project" value="TreeGrafter"/>
</dbReference>
<dbReference type="SMART" id="SM01230">
    <property type="entry name" value="Gln-synt_C"/>
    <property type="match status" value="1"/>
</dbReference>
<organism evidence="7 8">
    <name type="scientific">Sphaerotilus natans subsp. natans DSM 6575</name>
    <dbReference type="NCBI Taxonomy" id="1286631"/>
    <lineage>
        <taxon>Bacteria</taxon>
        <taxon>Pseudomonadati</taxon>
        <taxon>Pseudomonadota</taxon>
        <taxon>Betaproteobacteria</taxon>
        <taxon>Burkholderiales</taxon>
        <taxon>Sphaerotilaceae</taxon>
        <taxon>Sphaerotilus</taxon>
    </lineage>
</organism>
<dbReference type="STRING" id="34103.SAMN05421778_12034"/>
<dbReference type="PANTHER" id="PTHR43785:SF12">
    <property type="entry name" value="TYPE-1 GLUTAMINE SYNTHETASE 2"/>
    <property type="match status" value="1"/>
</dbReference>
<dbReference type="GO" id="GO:0004356">
    <property type="term" value="F:glutamine synthetase activity"/>
    <property type="evidence" value="ECO:0007669"/>
    <property type="project" value="InterPro"/>
</dbReference>
<name>A0A059KMN8_9BURK</name>
<accession>A0A059KMN8</accession>
<evidence type="ECO:0000256" key="3">
    <source>
        <dbReference type="ARBA" id="ARBA00022842"/>
    </source>
</evidence>
<dbReference type="Proteomes" id="UP000026714">
    <property type="component" value="Unassembled WGS sequence"/>
</dbReference>
<protein>
    <recommendedName>
        <fullName evidence="6">GS catalytic domain-containing protein</fullName>
    </recommendedName>
</protein>
<dbReference type="Gene3D" id="3.30.590.10">
    <property type="entry name" value="Glutamine synthetase/guanido kinase, catalytic domain"/>
    <property type="match status" value="1"/>
</dbReference>
<keyword evidence="8" id="KW-1185">Reference proteome</keyword>
<dbReference type="RefSeq" id="WP_051631791.1">
    <property type="nucleotide sequence ID" value="NZ_AZRA01000041.1"/>
</dbReference>
<gene>
    <name evidence="7" type="ORF">X805_16610</name>
</gene>
<feature type="domain" description="GS catalytic" evidence="6">
    <location>
        <begin position="116"/>
        <end position="448"/>
    </location>
</feature>
<comment type="cofactor">
    <cofactor evidence="1">
        <name>Mg(2+)</name>
        <dbReference type="ChEBI" id="CHEBI:18420"/>
    </cofactor>
</comment>